<dbReference type="OrthoDB" id="8874570at2"/>
<dbReference type="GO" id="GO:0000160">
    <property type="term" value="P:phosphorelay signal transduction system"/>
    <property type="evidence" value="ECO:0007669"/>
    <property type="project" value="InterPro"/>
</dbReference>
<dbReference type="SUPFAM" id="SSF52172">
    <property type="entry name" value="CheY-like"/>
    <property type="match status" value="1"/>
</dbReference>
<dbReference type="PANTHER" id="PTHR44591">
    <property type="entry name" value="STRESS RESPONSE REGULATOR PROTEIN 1"/>
    <property type="match status" value="1"/>
</dbReference>
<dbReference type="InterPro" id="IPR001789">
    <property type="entry name" value="Sig_transdc_resp-reg_receiver"/>
</dbReference>
<dbReference type="EMBL" id="CP000155">
    <property type="protein sequence ID" value="ABC30439.1"/>
    <property type="molecule type" value="Genomic_DNA"/>
</dbReference>
<feature type="domain" description="Response regulatory" evidence="3">
    <location>
        <begin position="7"/>
        <end position="123"/>
    </location>
</feature>
<accession>Q2SFY5</accession>
<dbReference type="Pfam" id="PF00072">
    <property type="entry name" value="Response_reg"/>
    <property type="match status" value="1"/>
</dbReference>
<dbReference type="SMART" id="SM00448">
    <property type="entry name" value="REC"/>
    <property type="match status" value="1"/>
</dbReference>
<dbReference type="RefSeq" id="WP_011397507.1">
    <property type="nucleotide sequence ID" value="NC_007645.1"/>
</dbReference>
<proteinExistence type="predicted"/>
<name>Q2SFY5_HAHCH</name>
<dbReference type="InterPro" id="IPR050595">
    <property type="entry name" value="Bact_response_regulator"/>
</dbReference>
<evidence type="ECO:0000313" key="4">
    <source>
        <dbReference type="EMBL" id="ABC30439.1"/>
    </source>
</evidence>
<dbReference type="AlphaFoldDB" id="Q2SFY5"/>
<sequence length="373" mass="42139">MSDEKPHVMIVDDSPNDLHFLLENLKDEYAVQAATSAAKALQLAEKDPLLDVVLLDVTMPEMNGYECCRRLKANPATQHIEVIFVSAHDTVEEKLAGYDAGGRDYLIKPAQPDVLRKKVRMAIQQIQRAKAGQEAQQAAMSTAMTAITVAGEQGVILEFLRRSMKVNSLADLAALIIETLEEFDLQGTVQINLENEKISHSSKGFVSPLESELLLRVKDQEQRLLEFNKRLLVNIPPFSLLAPKMPEDEEKKGRARDNLLLLLECAEFRRQGLENQMLIALIEGVMKDSRNALKEINNIRERQHKTAFQVLEETLDELVISYDSLALLESQEETLTKVVRKGLERTFKTYEEVTGLDDQLKAIIQRMENFRGA</sequence>
<evidence type="ECO:0000313" key="5">
    <source>
        <dbReference type="Proteomes" id="UP000000238"/>
    </source>
</evidence>
<dbReference type="STRING" id="349521.HCH_03702"/>
<protein>
    <submittedName>
        <fullName evidence="4">Response regulator containing a CheY-like receiver domain and an HD-GYP domain</fullName>
    </submittedName>
</protein>
<organism evidence="4 5">
    <name type="scientific">Hahella chejuensis (strain KCTC 2396)</name>
    <dbReference type="NCBI Taxonomy" id="349521"/>
    <lineage>
        <taxon>Bacteria</taxon>
        <taxon>Pseudomonadati</taxon>
        <taxon>Pseudomonadota</taxon>
        <taxon>Gammaproteobacteria</taxon>
        <taxon>Oceanospirillales</taxon>
        <taxon>Hahellaceae</taxon>
        <taxon>Hahella</taxon>
    </lineage>
</organism>
<dbReference type="InterPro" id="IPR011006">
    <property type="entry name" value="CheY-like_superfamily"/>
</dbReference>
<dbReference type="PROSITE" id="PS50110">
    <property type="entry name" value="RESPONSE_REGULATORY"/>
    <property type="match status" value="1"/>
</dbReference>
<dbReference type="KEGG" id="hch:HCH_03702"/>
<reference evidence="4 5" key="1">
    <citation type="journal article" date="2005" name="Nucleic Acids Res.">
        <title>Genomic blueprint of Hahella chejuensis, a marine microbe producing an algicidal agent.</title>
        <authorList>
            <person name="Jeong H."/>
            <person name="Yim J.H."/>
            <person name="Lee C."/>
            <person name="Choi S.-H."/>
            <person name="Park Y.K."/>
            <person name="Yoon S.H."/>
            <person name="Hur C.-G."/>
            <person name="Kang H.-Y."/>
            <person name="Kim D."/>
            <person name="Lee H.H."/>
            <person name="Park K.H."/>
            <person name="Park S.-H."/>
            <person name="Park H.-S."/>
            <person name="Lee H.K."/>
            <person name="Oh T.K."/>
            <person name="Kim J.F."/>
        </authorList>
    </citation>
    <scope>NUCLEOTIDE SEQUENCE [LARGE SCALE GENOMIC DNA]</scope>
    <source>
        <strain evidence="4 5">KCTC 2396</strain>
    </source>
</reference>
<feature type="modified residue" description="4-aspartylphosphate" evidence="2">
    <location>
        <position position="56"/>
    </location>
</feature>
<evidence type="ECO:0000256" key="1">
    <source>
        <dbReference type="ARBA" id="ARBA00022553"/>
    </source>
</evidence>
<dbReference type="Gene3D" id="3.40.50.2300">
    <property type="match status" value="1"/>
</dbReference>
<evidence type="ECO:0000256" key="2">
    <source>
        <dbReference type="PROSITE-ProRule" id="PRU00169"/>
    </source>
</evidence>
<dbReference type="Proteomes" id="UP000000238">
    <property type="component" value="Chromosome"/>
</dbReference>
<dbReference type="HOGENOM" id="CLU_059002_0_0_6"/>
<dbReference type="eggNOG" id="COG3437">
    <property type="taxonomic scope" value="Bacteria"/>
</dbReference>
<evidence type="ECO:0000259" key="3">
    <source>
        <dbReference type="PROSITE" id="PS50110"/>
    </source>
</evidence>
<keyword evidence="5" id="KW-1185">Reference proteome</keyword>
<gene>
    <name evidence="4" type="ordered locus">HCH_03702</name>
</gene>
<dbReference type="PANTHER" id="PTHR44591:SF3">
    <property type="entry name" value="RESPONSE REGULATORY DOMAIN-CONTAINING PROTEIN"/>
    <property type="match status" value="1"/>
</dbReference>
<keyword evidence="1 2" id="KW-0597">Phosphoprotein</keyword>